<dbReference type="GO" id="GO:0046872">
    <property type="term" value="F:metal ion binding"/>
    <property type="evidence" value="ECO:0007669"/>
    <property type="project" value="UniProtKB-KW"/>
</dbReference>
<dbReference type="EMBL" id="CP004353">
    <property type="protein sequence ID" value="AHI22193.1"/>
    <property type="molecule type" value="Genomic_DNA"/>
</dbReference>
<name>W5Y6P5_9CORY</name>
<gene>
    <name evidence="3" type="ORF">B843_04020</name>
</gene>
<reference evidence="3 4" key="1">
    <citation type="submission" date="2013-02" db="EMBL/GenBank/DDBJ databases">
        <title>The complete genome sequence of Corynebacterium vitaeruminis DSM 20294.</title>
        <authorList>
            <person name="Ruckert C."/>
            <person name="Albersmeier A."/>
            <person name="Kalinowski J."/>
        </authorList>
    </citation>
    <scope>NUCLEOTIDE SEQUENCE [LARGE SCALE GENOMIC DNA]</scope>
    <source>
        <strain evidence="4">ATCC 10234</strain>
    </source>
</reference>
<keyword evidence="4" id="KW-1185">Reference proteome</keyword>
<dbReference type="PROSITE" id="PS01137">
    <property type="entry name" value="TATD_1"/>
    <property type="match status" value="1"/>
</dbReference>
<dbReference type="Gene3D" id="3.20.20.140">
    <property type="entry name" value="Metal-dependent hydrolases"/>
    <property type="match status" value="1"/>
</dbReference>
<evidence type="ECO:0000256" key="1">
    <source>
        <dbReference type="ARBA" id="ARBA00022801"/>
    </source>
</evidence>
<dbReference type="Proteomes" id="UP000019222">
    <property type="component" value="Chromosome"/>
</dbReference>
<dbReference type="PANTHER" id="PTHR46124:SF3">
    <property type="entry name" value="HYDROLASE"/>
    <property type="match status" value="1"/>
</dbReference>
<feature type="binding site" evidence="2">
    <location>
        <position position="10"/>
    </location>
    <ligand>
        <name>a divalent metal cation</name>
        <dbReference type="ChEBI" id="CHEBI:60240"/>
        <label>1</label>
    </ligand>
</feature>
<dbReference type="InterPro" id="IPR018228">
    <property type="entry name" value="DNase_TatD-rel_CS"/>
</dbReference>
<feature type="binding site" evidence="2">
    <location>
        <position position="146"/>
    </location>
    <ligand>
        <name>a divalent metal cation</name>
        <dbReference type="ChEBI" id="CHEBI:60240"/>
        <label>2</label>
    </ligand>
</feature>
<feature type="binding site" evidence="2">
    <location>
        <position position="8"/>
    </location>
    <ligand>
        <name>a divalent metal cation</name>
        <dbReference type="ChEBI" id="CHEBI:60240"/>
        <label>1</label>
    </ligand>
</feature>
<feature type="binding site" evidence="2">
    <location>
        <position position="122"/>
    </location>
    <ligand>
        <name>a divalent metal cation</name>
        <dbReference type="ChEBI" id="CHEBI:60240"/>
        <label>2</label>
    </ligand>
</feature>
<organism evidence="3 4">
    <name type="scientific">Corynebacterium vitaeruminis DSM 20294</name>
    <dbReference type="NCBI Taxonomy" id="1224164"/>
    <lineage>
        <taxon>Bacteria</taxon>
        <taxon>Bacillati</taxon>
        <taxon>Actinomycetota</taxon>
        <taxon>Actinomycetes</taxon>
        <taxon>Mycobacteriales</taxon>
        <taxon>Corynebacteriaceae</taxon>
        <taxon>Corynebacterium</taxon>
    </lineage>
</organism>
<dbReference type="KEGG" id="cvt:B843_04020"/>
<accession>W5Y6P5</accession>
<dbReference type="RefSeq" id="WP_025252237.1">
    <property type="nucleotide sequence ID" value="NZ_CP004353.1"/>
</dbReference>
<dbReference type="InterPro" id="IPR001130">
    <property type="entry name" value="TatD-like"/>
</dbReference>
<evidence type="ECO:0000256" key="2">
    <source>
        <dbReference type="PIRSR" id="PIRSR005902-1"/>
    </source>
</evidence>
<dbReference type="STRING" id="1224164.B843_04020"/>
<dbReference type="GO" id="GO:0016788">
    <property type="term" value="F:hydrolase activity, acting on ester bonds"/>
    <property type="evidence" value="ECO:0007669"/>
    <property type="project" value="InterPro"/>
</dbReference>
<dbReference type="AlphaFoldDB" id="W5Y6P5"/>
<dbReference type="PATRIC" id="fig|1224164.3.peg.797"/>
<feature type="binding site" evidence="2">
    <location>
        <position position="86"/>
    </location>
    <ligand>
        <name>a divalent metal cation</name>
        <dbReference type="ChEBI" id="CHEBI:60240"/>
        <label>1</label>
    </ligand>
</feature>
<dbReference type="HOGENOM" id="CLU_031506_5_1_11"/>
<evidence type="ECO:0000313" key="3">
    <source>
        <dbReference type="EMBL" id="AHI22193.1"/>
    </source>
</evidence>
<keyword evidence="1" id="KW-0378">Hydrolase</keyword>
<dbReference type="eggNOG" id="COG0084">
    <property type="taxonomic scope" value="Bacteria"/>
</dbReference>
<protein>
    <submittedName>
        <fullName evidence="3">TatD-related deoxyribonuclease</fullName>
    </submittedName>
</protein>
<dbReference type="PANTHER" id="PTHR46124">
    <property type="entry name" value="D-AMINOACYL-TRNA DEACYLASE"/>
    <property type="match status" value="1"/>
</dbReference>
<evidence type="ECO:0000313" key="4">
    <source>
        <dbReference type="Proteomes" id="UP000019222"/>
    </source>
</evidence>
<dbReference type="InterPro" id="IPR032466">
    <property type="entry name" value="Metal_Hydrolase"/>
</dbReference>
<feature type="binding site" evidence="2">
    <location>
        <position position="194"/>
    </location>
    <ligand>
        <name>a divalent metal cation</name>
        <dbReference type="ChEBI" id="CHEBI:60240"/>
        <label>1</label>
    </ligand>
</feature>
<dbReference type="SUPFAM" id="SSF51556">
    <property type="entry name" value="Metallo-dependent hydrolases"/>
    <property type="match status" value="1"/>
</dbReference>
<dbReference type="Pfam" id="PF01026">
    <property type="entry name" value="TatD_DNase"/>
    <property type="match status" value="1"/>
</dbReference>
<sequence length="241" mass="26223">MTVLLDTHFHLDFVTDPARIVASLSDAKVAVVAQTLLPSAFLAQEGATPARYALGFHPWWITDERQVEGELAVFAEALPRTRFIGEIGLDLGPRRAANAPLQRRVLDGILSRLGEHHVMSIHAVRAATDVLDALDASGTQATPVFHWFSGTSDELTRLVRRGGYVSINPRMLESKRGRAFVRQVPAGRLLLETDLPEGPGSAPDPEAVTAALHATLDKISQLRGRDMRPVIAQTQAQLYGA</sequence>
<proteinExistence type="predicted"/>
<dbReference type="GO" id="GO:0005829">
    <property type="term" value="C:cytosol"/>
    <property type="evidence" value="ECO:0007669"/>
    <property type="project" value="TreeGrafter"/>
</dbReference>
<dbReference type="PIRSF" id="PIRSF005902">
    <property type="entry name" value="DNase_TatD"/>
    <property type="match status" value="1"/>
</dbReference>
<keyword evidence="2" id="KW-0479">Metal-binding</keyword>